<accession>A0ABS6D9G4</accession>
<dbReference type="EMBL" id="JABACJ020000029">
    <property type="protein sequence ID" value="MBU3878254.1"/>
    <property type="molecule type" value="Genomic_DNA"/>
</dbReference>
<keyword evidence="2" id="KW-1185">Reference proteome</keyword>
<reference evidence="1 2" key="1">
    <citation type="submission" date="2021-06" db="EMBL/GenBank/DDBJ databases">
        <title>Faecalicatena sp. nov. isolated from porcine feces.</title>
        <authorList>
            <person name="Oh B.S."/>
            <person name="Lee J.H."/>
        </authorList>
    </citation>
    <scope>NUCLEOTIDE SEQUENCE [LARGE SCALE GENOMIC DNA]</scope>
    <source>
        <strain evidence="1 2">AGMB00832</strain>
    </source>
</reference>
<evidence type="ECO:0000313" key="2">
    <source>
        <dbReference type="Proteomes" id="UP000723714"/>
    </source>
</evidence>
<comment type="caution">
    <text evidence="1">The sequence shown here is derived from an EMBL/GenBank/DDBJ whole genome shotgun (WGS) entry which is preliminary data.</text>
</comment>
<protein>
    <submittedName>
        <fullName evidence="1">Uncharacterized protein</fullName>
    </submittedName>
</protein>
<evidence type="ECO:0000313" key="1">
    <source>
        <dbReference type="EMBL" id="MBU3878254.1"/>
    </source>
</evidence>
<organism evidence="1 2">
    <name type="scientific">Faecalicatena faecalis</name>
    <dbReference type="NCBI Taxonomy" id="2726362"/>
    <lineage>
        <taxon>Bacteria</taxon>
        <taxon>Bacillati</taxon>
        <taxon>Bacillota</taxon>
        <taxon>Clostridia</taxon>
        <taxon>Lachnospirales</taxon>
        <taxon>Lachnospiraceae</taxon>
        <taxon>Faecalicatena</taxon>
    </lineage>
</organism>
<gene>
    <name evidence="1" type="ORF">HGO97_020850</name>
</gene>
<sequence length="68" mass="7855">MALRINWDEFEVALLIDTCNQVREKKIDKVEVIHKLSYTLGKCAKSKGIDVDEIFNDENGISLQMTKR</sequence>
<dbReference type="RefSeq" id="WP_216244915.1">
    <property type="nucleotide sequence ID" value="NZ_JABACJ020000029.1"/>
</dbReference>
<dbReference type="Proteomes" id="UP000723714">
    <property type="component" value="Unassembled WGS sequence"/>
</dbReference>
<name>A0ABS6D9G4_9FIRM</name>
<proteinExistence type="predicted"/>